<reference evidence="12 13" key="1">
    <citation type="submission" date="2019-05" db="EMBL/GenBank/DDBJ databases">
        <title>Emergence of the Ug99 lineage of the wheat stem rust pathogen through somatic hybridization.</title>
        <authorList>
            <person name="Li F."/>
            <person name="Upadhyaya N.M."/>
            <person name="Sperschneider J."/>
            <person name="Matny O."/>
            <person name="Nguyen-Phuc H."/>
            <person name="Mago R."/>
            <person name="Raley C."/>
            <person name="Miller M.E."/>
            <person name="Silverstein K.A.T."/>
            <person name="Henningsen E."/>
            <person name="Hirsch C.D."/>
            <person name="Visser B."/>
            <person name="Pretorius Z.A."/>
            <person name="Steffenson B.J."/>
            <person name="Schwessinger B."/>
            <person name="Dodds P.N."/>
            <person name="Figueroa M."/>
        </authorList>
    </citation>
    <scope>NUCLEOTIDE SEQUENCE [LARGE SCALE GENOMIC DNA]</scope>
    <source>
        <strain evidence="12 13">Ug99</strain>
    </source>
</reference>
<dbReference type="Pfam" id="PF00069">
    <property type="entry name" value="Pkinase"/>
    <property type="match status" value="1"/>
</dbReference>
<evidence type="ECO:0000256" key="3">
    <source>
        <dbReference type="ARBA" id="ARBA00022527"/>
    </source>
</evidence>
<feature type="region of interest" description="Disordered" evidence="10">
    <location>
        <begin position="1"/>
        <end position="103"/>
    </location>
</feature>
<evidence type="ECO:0000256" key="6">
    <source>
        <dbReference type="ARBA" id="ARBA00022777"/>
    </source>
</evidence>
<evidence type="ECO:0000313" key="12">
    <source>
        <dbReference type="EMBL" id="KAA1078806.1"/>
    </source>
</evidence>
<feature type="compositionally biased region" description="Polar residues" evidence="10">
    <location>
        <begin position="80"/>
        <end position="101"/>
    </location>
</feature>
<dbReference type="FunFam" id="3.30.200.20:FF:000054">
    <property type="entry name" value="Cyclin-dependent kinase 11B"/>
    <property type="match status" value="1"/>
</dbReference>
<dbReference type="SMART" id="SM00220">
    <property type="entry name" value="S_TKc"/>
    <property type="match status" value="1"/>
</dbReference>
<dbReference type="InterPro" id="IPR045267">
    <property type="entry name" value="CDK11/PITSLRE_STKc"/>
</dbReference>
<dbReference type="GO" id="GO:0005634">
    <property type="term" value="C:nucleus"/>
    <property type="evidence" value="ECO:0007669"/>
    <property type="project" value="TreeGrafter"/>
</dbReference>
<dbReference type="Gene3D" id="1.10.510.10">
    <property type="entry name" value="Transferase(Phosphotransferase) domain 1"/>
    <property type="match status" value="1"/>
</dbReference>
<keyword evidence="3" id="KW-0723">Serine/threonine-protein kinase</keyword>
<dbReference type="FunFam" id="1.10.510.10:FF:000533">
    <property type="entry name" value="cyclin-dependent kinase 10"/>
    <property type="match status" value="1"/>
</dbReference>
<evidence type="ECO:0000259" key="11">
    <source>
        <dbReference type="PROSITE" id="PS50011"/>
    </source>
</evidence>
<dbReference type="EMBL" id="VDEP01000447">
    <property type="protein sequence ID" value="KAA1078806.1"/>
    <property type="molecule type" value="Genomic_DNA"/>
</dbReference>
<name>A0A5B0MS14_PUCGR</name>
<dbReference type="PROSITE" id="PS00108">
    <property type="entry name" value="PROTEIN_KINASE_ST"/>
    <property type="match status" value="1"/>
</dbReference>
<dbReference type="GO" id="GO:0007346">
    <property type="term" value="P:regulation of mitotic cell cycle"/>
    <property type="evidence" value="ECO:0007669"/>
    <property type="project" value="TreeGrafter"/>
</dbReference>
<protein>
    <recommendedName>
        <fullName evidence="2">cyclin-dependent kinase</fullName>
        <ecNumber evidence="2">2.7.11.22</ecNumber>
    </recommendedName>
</protein>
<feature type="compositionally biased region" description="Polar residues" evidence="10">
    <location>
        <begin position="45"/>
        <end position="63"/>
    </location>
</feature>
<accession>A0A5B0MS14</accession>
<comment type="catalytic activity">
    <reaction evidence="8">
        <text>L-threonyl-[protein] + ATP = O-phospho-L-threonyl-[protein] + ADP + H(+)</text>
        <dbReference type="Rhea" id="RHEA:46608"/>
        <dbReference type="Rhea" id="RHEA-COMP:11060"/>
        <dbReference type="Rhea" id="RHEA-COMP:11605"/>
        <dbReference type="ChEBI" id="CHEBI:15378"/>
        <dbReference type="ChEBI" id="CHEBI:30013"/>
        <dbReference type="ChEBI" id="CHEBI:30616"/>
        <dbReference type="ChEBI" id="CHEBI:61977"/>
        <dbReference type="ChEBI" id="CHEBI:456216"/>
        <dbReference type="EC" id="2.7.11.22"/>
    </reaction>
</comment>
<evidence type="ECO:0000256" key="9">
    <source>
        <dbReference type="ARBA" id="ARBA00048367"/>
    </source>
</evidence>
<dbReference type="Proteomes" id="UP000325313">
    <property type="component" value="Unassembled WGS sequence"/>
</dbReference>
<dbReference type="InterPro" id="IPR011009">
    <property type="entry name" value="Kinase-like_dom_sf"/>
</dbReference>
<evidence type="ECO:0000256" key="10">
    <source>
        <dbReference type="SAM" id="MobiDB-lite"/>
    </source>
</evidence>
<dbReference type="CDD" id="cd07843">
    <property type="entry name" value="STKc_CDC2L1"/>
    <property type="match status" value="1"/>
</dbReference>
<dbReference type="PANTHER" id="PTHR24056:SF107">
    <property type="entry name" value="CYCLIN-DEPENDENT KINASE 11A-RELATED"/>
    <property type="match status" value="1"/>
</dbReference>
<dbReference type="InterPro" id="IPR000719">
    <property type="entry name" value="Prot_kinase_dom"/>
</dbReference>
<feature type="domain" description="Protein kinase" evidence="11">
    <location>
        <begin position="142"/>
        <end position="428"/>
    </location>
</feature>
<comment type="catalytic activity">
    <reaction evidence="9">
        <text>L-seryl-[protein] + ATP = O-phospho-L-seryl-[protein] + ADP + H(+)</text>
        <dbReference type="Rhea" id="RHEA:17989"/>
        <dbReference type="Rhea" id="RHEA-COMP:9863"/>
        <dbReference type="Rhea" id="RHEA-COMP:11604"/>
        <dbReference type="ChEBI" id="CHEBI:15378"/>
        <dbReference type="ChEBI" id="CHEBI:29999"/>
        <dbReference type="ChEBI" id="CHEBI:30616"/>
        <dbReference type="ChEBI" id="CHEBI:83421"/>
        <dbReference type="ChEBI" id="CHEBI:456216"/>
        <dbReference type="EC" id="2.7.11.22"/>
    </reaction>
</comment>
<keyword evidence="7" id="KW-0067">ATP-binding</keyword>
<dbReference type="Gene3D" id="3.30.200.20">
    <property type="entry name" value="Phosphorylase Kinase, domain 1"/>
    <property type="match status" value="1"/>
</dbReference>
<keyword evidence="6" id="KW-0418">Kinase</keyword>
<evidence type="ECO:0000313" key="13">
    <source>
        <dbReference type="Proteomes" id="UP000325313"/>
    </source>
</evidence>
<evidence type="ECO:0000256" key="5">
    <source>
        <dbReference type="ARBA" id="ARBA00022741"/>
    </source>
</evidence>
<sequence>MTSGATQVKKSKWDDMDDDSTPTHQKTAASSRPSKRSRKAALSGVNVSRSASPYKNTPSKHQSTTTNTTTTPLENPPPIQSTSSDASHLNPSYLNGGQQPKKTGISILGRASLSKKSVPPNRSKQIRELHPPIQGCRSVYCYERLNHIEEGSYGVVFRARDKETGEIVALKKIKMDQEKNGFPITSLREIHTLMMARHENIVHVREIVVGDTLTQIFIVMDFIEHDLKTLLSTMRTPFLASEVKTILMQLLSATALCHNNWIIHRDLKTSNLLMNNRGQIKVADFGLARTYGDPPTGDMTQLVVTLWYRAPELLLGAESYTTAIDLWSIGCIFAELILREPLFPGAGEIDQIGKIFKTLGRPTEEIWPGLKLLPNASKFDLNAIQPYSTLRQKFRYVTEAGIDLMNKLLAYDPLQRISADEALKHPYFKRVTIFLSFSFCSCACALSLLRLLMRSLLPILLTSFLARLHSLNIPMLSSPFPQLLRAKRPNLILPQLPIAMKTKRKTIDMTSSCDPSRMLHGAPTYLLHRILKNFPPLFPILASSNCSPLPTSNTTVIFLKQEILIGQNVPPIYPRT</sequence>
<dbReference type="EC" id="2.7.11.22" evidence="2"/>
<dbReference type="AlphaFoldDB" id="A0A5B0MS14"/>
<dbReference type="SUPFAM" id="SSF56112">
    <property type="entry name" value="Protein kinase-like (PK-like)"/>
    <property type="match status" value="1"/>
</dbReference>
<evidence type="ECO:0000256" key="8">
    <source>
        <dbReference type="ARBA" id="ARBA00047811"/>
    </source>
</evidence>
<comment type="similarity">
    <text evidence="1">Belongs to the protein kinase superfamily. CMGC Ser/Thr protein kinase family. CDC2/CDKX subfamily.</text>
</comment>
<gene>
    <name evidence="12" type="ORF">PGTUg99_018605</name>
</gene>
<evidence type="ECO:0000256" key="7">
    <source>
        <dbReference type="ARBA" id="ARBA00022840"/>
    </source>
</evidence>
<evidence type="ECO:0000256" key="2">
    <source>
        <dbReference type="ARBA" id="ARBA00012425"/>
    </source>
</evidence>
<organism evidence="12 13">
    <name type="scientific">Puccinia graminis f. sp. tritici</name>
    <dbReference type="NCBI Taxonomy" id="56615"/>
    <lineage>
        <taxon>Eukaryota</taxon>
        <taxon>Fungi</taxon>
        <taxon>Dikarya</taxon>
        <taxon>Basidiomycota</taxon>
        <taxon>Pucciniomycotina</taxon>
        <taxon>Pucciniomycetes</taxon>
        <taxon>Pucciniales</taxon>
        <taxon>Pucciniaceae</taxon>
        <taxon>Puccinia</taxon>
    </lineage>
</organism>
<keyword evidence="5" id="KW-0547">Nucleotide-binding</keyword>
<dbReference type="PANTHER" id="PTHR24056">
    <property type="entry name" value="CELL DIVISION PROTEIN KINASE"/>
    <property type="match status" value="1"/>
</dbReference>
<dbReference type="PROSITE" id="PS50011">
    <property type="entry name" value="PROTEIN_KINASE_DOM"/>
    <property type="match status" value="1"/>
</dbReference>
<evidence type="ECO:0000256" key="1">
    <source>
        <dbReference type="ARBA" id="ARBA00006485"/>
    </source>
</evidence>
<dbReference type="InterPro" id="IPR008271">
    <property type="entry name" value="Ser/Thr_kinase_AS"/>
</dbReference>
<proteinExistence type="inferred from homology"/>
<dbReference type="GO" id="GO:0004693">
    <property type="term" value="F:cyclin-dependent protein serine/threonine kinase activity"/>
    <property type="evidence" value="ECO:0007669"/>
    <property type="project" value="UniProtKB-EC"/>
</dbReference>
<evidence type="ECO:0000256" key="4">
    <source>
        <dbReference type="ARBA" id="ARBA00022679"/>
    </source>
</evidence>
<comment type="caution">
    <text evidence="12">The sequence shown here is derived from an EMBL/GenBank/DDBJ whole genome shotgun (WGS) entry which is preliminary data.</text>
</comment>
<dbReference type="GO" id="GO:0040019">
    <property type="term" value="P:positive regulation of embryonic development"/>
    <property type="evidence" value="ECO:0007669"/>
    <property type="project" value="UniProtKB-ARBA"/>
</dbReference>
<dbReference type="GO" id="GO:0005524">
    <property type="term" value="F:ATP binding"/>
    <property type="evidence" value="ECO:0007669"/>
    <property type="project" value="UniProtKB-KW"/>
</dbReference>
<keyword evidence="4" id="KW-0808">Transferase</keyword>
<dbReference type="InterPro" id="IPR050108">
    <property type="entry name" value="CDK"/>
</dbReference>